<dbReference type="Proteomes" id="UP001144280">
    <property type="component" value="Unassembled WGS sequence"/>
</dbReference>
<sequence length="106" mass="10668">MLLERFAAAMVSVLAAPEPTPAVGVPNPGPTPIPGLAPVADMFLSWGKWTLLVGGVLGMFICGGMMILGRRNRSSTAVDGATGIPWVLGGLTLGSIGAAVVGVVLQ</sequence>
<proteinExistence type="predicted"/>
<accession>A0ABQ5R3M0</accession>
<keyword evidence="1" id="KW-1133">Transmembrane helix</keyword>
<comment type="caution">
    <text evidence="2">The sequence shown here is derived from an EMBL/GenBank/DDBJ whole genome shotgun (WGS) entry which is preliminary data.</text>
</comment>
<feature type="transmembrane region" description="Helical" evidence="1">
    <location>
        <begin position="48"/>
        <end position="69"/>
    </location>
</feature>
<protein>
    <recommendedName>
        <fullName evidence="4">Integral membrane protein</fullName>
    </recommendedName>
</protein>
<evidence type="ECO:0000313" key="3">
    <source>
        <dbReference type="Proteomes" id="UP001144280"/>
    </source>
</evidence>
<keyword evidence="3" id="KW-1185">Reference proteome</keyword>
<keyword evidence="1" id="KW-0812">Transmembrane</keyword>
<evidence type="ECO:0000256" key="1">
    <source>
        <dbReference type="SAM" id="Phobius"/>
    </source>
</evidence>
<dbReference type="EMBL" id="BSDI01000038">
    <property type="protein sequence ID" value="GLI00913.1"/>
    <property type="molecule type" value="Genomic_DNA"/>
</dbReference>
<feature type="transmembrane region" description="Helical" evidence="1">
    <location>
        <begin position="81"/>
        <end position="105"/>
    </location>
</feature>
<organism evidence="2 3">
    <name type="scientific">Phytohabitans aurantiacus</name>
    <dbReference type="NCBI Taxonomy" id="3016789"/>
    <lineage>
        <taxon>Bacteria</taxon>
        <taxon>Bacillati</taxon>
        <taxon>Actinomycetota</taxon>
        <taxon>Actinomycetes</taxon>
        <taxon>Micromonosporales</taxon>
        <taxon>Micromonosporaceae</taxon>
    </lineage>
</organism>
<keyword evidence="1" id="KW-0472">Membrane</keyword>
<evidence type="ECO:0000313" key="2">
    <source>
        <dbReference type="EMBL" id="GLI00913.1"/>
    </source>
</evidence>
<reference evidence="2" key="1">
    <citation type="submission" date="2022-12" db="EMBL/GenBank/DDBJ databases">
        <title>New Phytohabitans aurantiacus sp. RD004123 nov., an actinomycete isolated from soil.</title>
        <authorList>
            <person name="Triningsih D.W."/>
            <person name="Harunari E."/>
            <person name="Igarashi Y."/>
        </authorList>
    </citation>
    <scope>NUCLEOTIDE SEQUENCE</scope>
    <source>
        <strain evidence="2">RD004123</strain>
    </source>
</reference>
<gene>
    <name evidence="2" type="ORF">Pa4123_61890</name>
</gene>
<name>A0ABQ5R3M0_9ACTN</name>
<dbReference type="RefSeq" id="WP_281901546.1">
    <property type="nucleotide sequence ID" value="NZ_BSDI01000038.1"/>
</dbReference>
<evidence type="ECO:0008006" key="4">
    <source>
        <dbReference type="Google" id="ProtNLM"/>
    </source>
</evidence>